<dbReference type="CDD" id="cd16936">
    <property type="entry name" value="HATPase_RsbW-like"/>
    <property type="match status" value="1"/>
</dbReference>
<dbReference type="Pfam" id="PF14417">
    <property type="entry name" value="MEDS"/>
    <property type="match status" value="1"/>
</dbReference>
<dbReference type="PANTHER" id="PTHR35526:SF3">
    <property type="entry name" value="ANTI-SIGMA-F FACTOR RSBW"/>
    <property type="match status" value="1"/>
</dbReference>
<dbReference type="InterPro" id="IPR036890">
    <property type="entry name" value="HATPase_C_sf"/>
</dbReference>
<evidence type="ECO:0000259" key="2">
    <source>
        <dbReference type="Pfam" id="PF13581"/>
    </source>
</evidence>
<dbReference type="InterPro" id="IPR047718">
    <property type="entry name" value="RsbA-like_anti_sig"/>
</dbReference>
<dbReference type="Gene3D" id="3.30.565.10">
    <property type="entry name" value="Histidine kinase-like ATPase, C-terminal domain"/>
    <property type="match status" value="1"/>
</dbReference>
<dbReference type="RefSeq" id="WP_061081873.1">
    <property type="nucleotide sequence ID" value="NZ_JAAXPG010000009.1"/>
</dbReference>
<keyword evidence="4" id="KW-0808">Transferase</keyword>
<comment type="caution">
    <text evidence="4">The sequence shown here is derived from an EMBL/GenBank/DDBJ whole genome shotgun (WGS) entry which is preliminary data.</text>
</comment>
<organism evidence="4 5">
    <name type="scientific">Nocardiopsis alborubida</name>
    <dbReference type="NCBI Taxonomy" id="146802"/>
    <lineage>
        <taxon>Bacteria</taxon>
        <taxon>Bacillati</taxon>
        <taxon>Actinomycetota</taxon>
        <taxon>Actinomycetes</taxon>
        <taxon>Streptosporangiales</taxon>
        <taxon>Nocardiopsidaceae</taxon>
        <taxon>Nocardiopsis</taxon>
    </lineage>
</organism>
<keyword evidence="1" id="KW-0723">Serine/threonine-protein kinase</keyword>
<feature type="domain" description="Histidine kinase/HSP90-like ATPase" evidence="2">
    <location>
        <begin position="192"/>
        <end position="300"/>
    </location>
</feature>
<dbReference type="InterPro" id="IPR003594">
    <property type="entry name" value="HATPase_dom"/>
</dbReference>
<evidence type="ECO:0000313" key="4">
    <source>
        <dbReference type="EMBL" id="NKY98366.1"/>
    </source>
</evidence>
<dbReference type="PANTHER" id="PTHR35526">
    <property type="entry name" value="ANTI-SIGMA-F FACTOR RSBW-RELATED"/>
    <property type="match status" value="1"/>
</dbReference>
<evidence type="ECO:0000313" key="5">
    <source>
        <dbReference type="Proteomes" id="UP000553209"/>
    </source>
</evidence>
<evidence type="ECO:0000259" key="3">
    <source>
        <dbReference type="Pfam" id="PF14417"/>
    </source>
</evidence>
<dbReference type="InterPro" id="IPR025847">
    <property type="entry name" value="MEDS_domain"/>
</dbReference>
<dbReference type="Proteomes" id="UP000553209">
    <property type="component" value="Unassembled WGS sequence"/>
</dbReference>
<dbReference type="Pfam" id="PF13581">
    <property type="entry name" value="HATPase_c_2"/>
    <property type="match status" value="1"/>
</dbReference>
<dbReference type="GO" id="GO:0004674">
    <property type="term" value="F:protein serine/threonine kinase activity"/>
    <property type="evidence" value="ECO:0007669"/>
    <property type="project" value="UniProtKB-KW"/>
</dbReference>
<dbReference type="NCBIfam" id="NF041045">
    <property type="entry name" value="RsbA_anti_sig"/>
    <property type="match status" value="1"/>
</dbReference>
<dbReference type="AlphaFoldDB" id="A0A7X6RQN2"/>
<keyword evidence="5" id="KW-1185">Reference proteome</keyword>
<feature type="domain" description="MEDS" evidence="3">
    <location>
        <begin position="5"/>
        <end position="147"/>
    </location>
</feature>
<proteinExistence type="predicted"/>
<reference evidence="4 5" key="1">
    <citation type="submission" date="2020-04" db="EMBL/GenBank/DDBJ databases">
        <title>MicrobeNet Type strains.</title>
        <authorList>
            <person name="Nicholson A.C."/>
        </authorList>
    </citation>
    <scope>NUCLEOTIDE SEQUENCE [LARGE SCALE GENOMIC DNA]</scope>
    <source>
        <strain evidence="4 5">ATCC 23612</strain>
    </source>
</reference>
<evidence type="ECO:0000256" key="1">
    <source>
        <dbReference type="ARBA" id="ARBA00022527"/>
    </source>
</evidence>
<keyword evidence="4" id="KW-0418">Kinase</keyword>
<sequence length="323" mass="35161">MTFEHQGLLFRRGQRFHEVARQRLRSAVRENAHAVLAVSGDRAVALTRALSASERERVHVLERDRFYDAPGRTLAALHRLALVHDPVPVVVVAEPPLPVSGMELREWHRLESVLSTALAPQRLSLLCVHDDRDLTPRTRSAILATHPVLVEPDGPRPNPAYLGTAAFGARPVAPDPLPVSGPVHRLEIGLSLPRLRGDLTALGEAVGFPPERIDSLVVAVNELAANVLEHGAGKGTVQVWRAPGRWVCDVFDERGGLFDPLTGYRPADSMRPRGYGLWITRQTCDFLEISGSGEGSLVRLHFVDGAGETGAVREAGTRAPLSP</sequence>
<dbReference type="InterPro" id="IPR050267">
    <property type="entry name" value="Anti-sigma-factor_SerPK"/>
</dbReference>
<dbReference type="EMBL" id="JAAXPG010000009">
    <property type="protein sequence ID" value="NKY98366.1"/>
    <property type="molecule type" value="Genomic_DNA"/>
</dbReference>
<dbReference type="SUPFAM" id="SSF55874">
    <property type="entry name" value="ATPase domain of HSP90 chaperone/DNA topoisomerase II/histidine kinase"/>
    <property type="match status" value="1"/>
</dbReference>
<gene>
    <name evidence="4" type="ORF">HGB44_11980</name>
</gene>
<protein>
    <submittedName>
        <fullName evidence="4">Sensor histidine kinase</fullName>
    </submittedName>
</protein>
<name>A0A7X6RQN2_9ACTN</name>
<accession>A0A7X6RQN2</accession>